<comment type="caution">
    <text evidence="1">The sequence shown here is derived from an EMBL/GenBank/DDBJ whole genome shotgun (WGS) entry which is preliminary data.</text>
</comment>
<evidence type="ECO:0000313" key="2">
    <source>
        <dbReference type="Proteomes" id="UP001372338"/>
    </source>
</evidence>
<keyword evidence="2" id="KW-1185">Reference proteome</keyword>
<name>A0AAN9EI33_CROPI</name>
<dbReference type="EMBL" id="JAYWIO010000006">
    <property type="protein sequence ID" value="KAK7256775.1"/>
    <property type="molecule type" value="Genomic_DNA"/>
</dbReference>
<sequence length="122" mass="13772">MAEEQRRRRWVGDGGGRDRERRVVVLQASTAEKDVEKRVGSRWVESERRWVARKGAVAGKTYGFDGAKGGSDGAEIMAVSGRWSAVTVETGAMRGGGLGGRLYEEEGEERWRLWWLGMSRRW</sequence>
<proteinExistence type="predicted"/>
<gene>
    <name evidence="1" type="ORF">RIF29_30250</name>
</gene>
<accession>A0AAN9EI33</accession>
<dbReference type="Proteomes" id="UP001372338">
    <property type="component" value="Unassembled WGS sequence"/>
</dbReference>
<dbReference type="AlphaFoldDB" id="A0AAN9EI33"/>
<reference evidence="1 2" key="1">
    <citation type="submission" date="2024-01" db="EMBL/GenBank/DDBJ databases">
        <title>The genomes of 5 underutilized Papilionoideae crops provide insights into root nodulation and disease resistanc.</title>
        <authorList>
            <person name="Yuan L."/>
        </authorList>
    </citation>
    <scope>NUCLEOTIDE SEQUENCE [LARGE SCALE GENOMIC DNA]</scope>
    <source>
        <strain evidence="1">ZHUSHIDOU_FW_LH</strain>
        <tissue evidence="1">Leaf</tissue>
    </source>
</reference>
<protein>
    <submittedName>
        <fullName evidence="1">Uncharacterized protein</fullName>
    </submittedName>
</protein>
<evidence type="ECO:0000313" key="1">
    <source>
        <dbReference type="EMBL" id="KAK7256775.1"/>
    </source>
</evidence>
<organism evidence="1 2">
    <name type="scientific">Crotalaria pallida</name>
    <name type="common">Smooth rattlebox</name>
    <name type="synonym">Crotalaria striata</name>
    <dbReference type="NCBI Taxonomy" id="3830"/>
    <lineage>
        <taxon>Eukaryota</taxon>
        <taxon>Viridiplantae</taxon>
        <taxon>Streptophyta</taxon>
        <taxon>Embryophyta</taxon>
        <taxon>Tracheophyta</taxon>
        <taxon>Spermatophyta</taxon>
        <taxon>Magnoliopsida</taxon>
        <taxon>eudicotyledons</taxon>
        <taxon>Gunneridae</taxon>
        <taxon>Pentapetalae</taxon>
        <taxon>rosids</taxon>
        <taxon>fabids</taxon>
        <taxon>Fabales</taxon>
        <taxon>Fabaceae</taxon>
        <taxon>Papilionoideae</taxon>
        <taxon>50 kb inversion clade</taxon>
        <taxon>genistoids sensu lato</taxon>
        <taxon>core genistoids</taxon>
        <taxon>Crotalarieae</taxon>
        <taxon>Crotalaria</taxon>
    </lineage>
</organism>